<evidence type="ECO:0000313" key="7">
    <source>
        <dbReference type="EMBL" id="CDW35398.1"/>
    </source>
</evidence>
<name>A0A0K2UAZ4_LEPSM</name>
<dbReference type="Gene3D" id="3.30.1460.20">
    <property type="match status" value="1"/>
</dbReference>
<dbReference type="GO" id="GO:0030041">
    <property type="term" value="P:actin filament polymerization"/>
    <property type="evidence" value="ECO:0007669"/>
    <property type="project" value="UniProtKB-UniRule"/>
</dbReference>
<proteinExistence type="inferred from homology"/>
<keyword evidence="4 6" id="KW-0009">Actin-binding</keyword>
<dbReference type="PANTHER" id="PTHR22629:SF0">
    <property type="entry name" value="ACTIN-RELATED PROTEIN 2_3 COMPLEX SUBUNIT 4"/>
    <property type="match status" value="1"/>
</dbReference>
<keyword evidence="5 6" id="KW-0206">Cytoskeleton</keyword>
<dbReference type="CTD" id="10093"/>
<dbReference type="GeneID" id="121127806"/>
<dbReference type="FunFam" id="3.30.1460.20:FF:000001">
    <property type="entry name" value="Actin-related protein 2/3 complex subunit 4"/>
    <property type="match status" value="1"/>
</dbReference>
<protein>
    <recommendedName>
        <fullName evidence="6">Actin-related protein 2/3 complex subunit 4</fullName>
    </recommendedName>
</protein>
<evidence type="ECO:0000256" key="4">
    <source>
        <dbReference type="ARBA" id="ARBA00023203"/>
    </source>
</evidence>
<evidence type="ECO:0000256" key="3">
    <source>
        <dbReference type="ARBA" id="ARBA00022490"/>
    </source>
</evidence>
<dbReference type="EMBL" id="HACA01018037">
    <property type="protein sequence ID" value="CDW35398.1"/>
    <property type="molecule type" value="Transcribed_RNA"/>
</dbReference>
<keyword evidence="3 6" id="KW-0963">Cytoplasm</keyword>
<comment type="function">
    <text evidence="6">Functions as actin-binding component of the Arp2/3 complex which is involved in regulation of actin polymerization and together with an activating nucleation-promoting factor (NPF) mediates the formation of branched actin networks. Seems to contact the mother actin filament.</text>
</comment>
<comment type="similarity">
    <text evidence="2 6">Belongs to the ARPC4 family.</text>
</comment>
<dbReference type="RefSeq" id="XP_040579261.1">
    <property type="nucleotide sequence ID" value="XM_040723327.2"/>
</dbReference>
<organism evidence="7">
    <name type="scientific">Lepeophtheirus salmonis</name>
    <name type="common">Salmon louse</name>
    <name type="synonym">Caligus salmonis</name>
    <dbReference type="NCBI Taxonomy" id="72036"/>
    <lineage>
        <taxon>Eukaryota</taxon>
        <taxon>Metazoa</taxon>
        <taxon>Ecdysozoa</taxon>
        <taxon>Arthropoda</taxon>
        <taxon>Crustacea</taxon>
        <taxon>Multicrustacea</taxon>
        <taxon>Hexanauplia</taxon>
        <taxon>Copepoda</taxon>
        <taxon>Siphonostomatoida</taxon>
        <taxon>Caligidae</taxon>
        <taxon>Lepeophtheirus</taxon>
    </lineage>
</organism>
<evidence type="ECO:0000256" key="5">
    <source>
        <dbReference type="ARBA" id="ARBA00023212"/>
    </source>
</evidence>
<evidence type="ECO:0000256" key="1">
    <source>
        <dbReference type="ARBA" id="ARBA00004245"/>
    </source>
</evidence>
<dbReference type="KEGG" id="lsm:121127806"/>
<evidence type="ECO:0000256" key="2">
    <source>
        <dbReference type="ARBA" id="ARBA00005919"/>
    </source>
</evidence>
<sequence length="168" mass="19990">MSATLKPYLLCVKRSLEAAMCLENFNSQKVERHNKPMVEVQESTELLMNPLIISRNEKERTLIEPSINSIRVSIAIKQADEIEKLLCHKFTKFMMRRAENFIILRRKKIEGYDISFLITNFHTEEMYKHKLIDFVIHFMEEIDKEISEMKLCVNSRARICAEEFLKRF</sequence>
<dbReference type="SUPFAM" id="SSF69645">
    <property type="entry name" value="Arp2/3 complex subunits"/>
    <property type="match status" value="1"/>
</dbReference>
<dbReference type="AlphaFoldDB" id="A0A0K2UAZ4"/>
<comment type="subcellular location">
    <subcellularLocation>
        <location evidence="1 6">Cytoplasm</location>
        <location evidence="1 6">Cytoskeleton</location>
    </subcellularLocation>
</comment>
<dbReference type="InterPro" id="IPR008384">
    <property type="entry name" value="ARPC4"/>
</dbReference>
<dbReference type="OrthoDB" id="336240at2759"/>
<dbReference type="PANTHER" id="PTHR22629">
    <property type="entry name" value="ARP2/3 COMPLEX 20 KD SUBUNIT"/>
    <property type="match status" value="1"/>
</dbReference>
<accession>A0A0K2UAZ4</accession>
<dbReference type="InterPro" id="IPR034666">
    <property type="entry name" value="ARPC2/4"/>
</dbReference>
<evidence type="ECO:0000256" key="6">
    <source>
        <dbReference type="PIRNR" id="PIRNR039100"/>
    </source>
</evidence>
<dbReference type="GO" id="GO:0034314">
    <property type="term" value="P:Arp2/3 complex-mediated actin nucleation"/>
    <property type="evidence" value="ECO:0007669"/>
    <property type="project" value="UniProtKB-UniRule"/>
</dbReference>
<dbReference type="GO" id="GO:0051015">
    <property type="term" value="F:actin filament binding"/>
    <property type="evidence" value="ECO:0007669"/>
    <property type="project" value="TreeGrafter"/>
</dbReference>
<reference evidence="7" key="1">
    <citation type="submission" date="2014-05" db="EMBL/GenBank/DDBJ databases">
        <authorList>
            <person name="Chronopoulou M."/>
        </authorList>
    </citation>
    <scope>NUCLEOTIDE SEQUENCE</scope>
    <source>
        <tissue evidence="7">Whole organism</tissue>
    </source>
</reference>
<dbReference type="GO" id="GO:0005885">
    <property type="term" value="C:Arp2/3 protein complex"/>
    <property type="evidence" value="ECO:0007669"/>
    <property type="project" value="UniProtKB-UniRule"/>
</dbReference>
<dbReference type="PIRSF" id="PIRSF039100">
    <property type="entry name" value="ARPC4"/>
    <property type="match status" value="1"/>
</dbReference>
<dbReference type="Pfam" id="PF05856">
    <property type="entry name" value="ARPC4"/>
    <property type="match status" value="1"/>
</dbReference>